<evidence type="ECO:0008006" key="3">
    <source>
        <dbReference type="Google" id="ProtNLM"/>
    </source>
</evidence>
<dbReference type="Proteomes" id="UP001628179">
    <property type="component" value="Unassembled WGS sequence"/>
</dbReference>
<dbReference type="RefSeq" id="XP_070913728.1">
    <property type="nucleotide sequence ID" value="XM_071057627.1"/>
</dbReference>
<sequence length="259" mass="28377">MATRICPLCVWYGSLRGLETHVRGHFKKGPVACLVCESKDIPPCDSYDLWTQKSMAGTKRKRSRCHEMEFKLDFGEPTAPEPDRKRARVSVCFDGVPEVPAAGHEAQVCYEDRRLDDAKADDAEYDFIDDGDDESLGLSSCESLSASGSATPPTTRQCSPRLNVAFEPICWDGGGSFDDPVLSCDLDDLLKDDLQHEPLAGKGGGGWMDLLVEPDASVAQYDPKDCQWFQGRVNGSGSRLPLNLMMTVGFESRRAGTSS</sequence>
<reference evidence="1 2" key="1">
    <citation type="submission" date="2024-09" db="EMBL/GenBank/DDBJ databases">
        <title>Itraconazole resistance in Madurella fahalii resulting from another homologue of gene encoding cytochrome P450 14-alpha sterol demethylase (CYP51).</title>
        <authorList>
            <person name="Yoshioka I."/>
            <person name="Fahal A.H."/>
            <person name="Kaneko S."/>
            <person name="Yaguchi T."/>
        </authorList>
    </citation>
    <scope>NUCLEOTIDE SEQUENCE [LARGE SCALE GENOMIC DNA]</scope>
    <source>
        <strain evidence="1 2">IFM 68171</strain>
    </source>
</reference>
<dbReference type="EMBL" id="BAAFSV010000001">
    <property type="protein sequence ID" value="GAB1311995.1"/>
    <property type="molecule type" value="Genomic_DNA"/>
</dbReference>
<dbReference type="GeneID" id="98172950"/>
<name>A0ABQ0G2N5_9PEZI</name>
<evidence type="ECO:0000313" key="2">
    <source>
        <dbReference type="Proteomes" id="UP001628179"/>
    </source>
</evidence>
<proteinExistence type="predicted"/>
<gene>
    <name evidence="1" type="ORF">MFIFM68171_02205</name>
</gene>
<keyword evidence="2" id="KW-1185">Reference proteome</keyword>
<evidence type="ECO:0000313" key="1">
    <source>
        <dbReference type="EMBL" id="GAB1311995.1"/>
    </source>
</evidence>
<organism evidence="1 2">
    <name type="scientific">Madurella fahalii</name>
    <dbReference type="NCBI Taxonomy" id="1157608"/>
    <lineage>
        <taxon>Eukaryota</taxon>
        <taxon>Fungi</taxon>
        <taxon>Dikarya</taxon>
        <taxon>Ascomycota</taxon>
        <taxon>Pezizomycotina</taxon>
        <taxon>Sordariomycetes</taxon>
        <taxon>Sordariomycetidae</taxon>
        <taxon>Sordariales</taxon>
        <taxon>Sordariales incertae sedis</taxon>
        <taxon>Madurella</taxon>
    </lineage>
</organism>
<comment type="caution">
    <text evidence="1">The sequence shown here is derived from an EMBL/GenBank/DDBJ whole genome shotgun (WGS) entry which is preliminary data.</text>
</comment>
<accession>A0ABQ0G2N5</accession>
<protein>
    <recommendedName>
        <fullName evidence="3">C2H2-type domain-containing protein</fullName>
    </recommendedName>
</protein>